<accession>A0ABU0HL80</accession>
<dbReference type="EMBL" id="JAUSVV010000005">
    <property type="protein sequence ID" value="MDQ0443077.1"/>
    <property type="molecule type" value="Genomic_DNA"/>
</dbReference>
<reference evidence="10 11" key="1">
    <citation type="submission" date="2023-07" db="EMBL/GenBank/DDBJ databases">
        <title>Genomic Encyclopedia of Type Strains, Phase IV (KMG-IV): sequencing the most valuable type-strain genomes for metagenomic binning, comparative biology and taxonomic classification.</title>
        <authorList>
            <person name="Goeker M."/>
        </authorList>
    </citation>
    <scope>NUCLEOTIDE SEQUENCE [LARGE SCALE GENOMIC DNA]</scope>
    <source>
        <strain evidence="10 11">DSM 19562</strain>
    </source>
</reference>
<feature type="transmembrane region" description="Helical" evidence="8">
    <location>
        <begin position="562"/>
        <end position="581"/>
    </location>
</feature>
<gene>
    <name evidence="10" type="ORF">QO016_002575</name>
</gene>
<keyword evidence="3" id="KW-0808">Transferase</keyword>
<dbReference type="Proteomes" id="UP001236369">
    <property type="component" value="Unassembled WGS sequence"/>
</dbReference>
<organism evidence="10 11">
    <name type="scientific">Methylobacterium persicinum</name>
    <dbReference type="NCBI Taxonomy" id="374426"/>
    <lineage>
        <taxon>Bacteria</taxon>
        <taxon>Pseudomonadati</taxon>
        <taxon>Pseudomonadota</taxon>
        <taxon>Alphaproteobacteria</taxon>
        <taxon>Hyphomicrobiales</taxon>
        <taxon>Methylobacteriaceae</taxon>
        <taxon>Methylobacterium</taxon>
    </lineage>
</organism>
<evidence type="ECO:0000256" key="8">
    <source>
        <dbReference type="SAM" id="Phobius"/>
    </source>
</evidence>
<dbReference type="InterPro" id="IPR050321">
    <property type="entry name" value="Glycosyltr_2/OpgH_subfam"/>
</dbReference>
<dbReference type="InterPro" id="IPR001173">
    <property type="entry name" value="Glyco_trans_2-like"/>
</dbReference>
<keyword evidence="11" id="KW-1185">Reference proteome</keyword>
<keyword evidence="6 8" id="KW-0472">Membrane</keyword>
<dbReference type="PANTHER" id="PTHR43867:SF2">
    <property type="entry name" value="CELLULOSE SYNTHASE CATALYTIC SUBUNIT A [UDP-FORMING]"/>
    <property type="match status" value="1"/>
</dbReference>
<proteinExistence type="predicted"/>
<evidence type="ECO:0000256" key="1">
    <source>
        <dbReference type="ARBA" id="ARBA00004141"/>
    </source>
</evidence>
<evidence type="ECO:0000256" key="4">
    <source>
        <dbReference type="ARBA" id="ARBA00022692"/>
    </source>
</evidence>
<evidence type="ECO:0000256" key="5">
    <source>
        <dbReference type="ARBA" id="ARBA00022989"/>
    </source>
</evidence>
<dbReference type="Gene3D" id="3.90.550.10">
    <property type="entry name" value="Spore Coat Polysaccharide Biosynthesis Protein SpsA, Chain A"/>
    <property type="match status" value="1"/>
</dbReference>
<feature type="region of interest" description="Disordered" evidence="7">
    <location>
        <begin position="596"/>
        <end position="620"/>
    </location>
</feature>
<protein>
    <recommendedName>
        <fullName evidence="9">Glycosyltransferase 2-like domain-containing protein</fullName>
    </recommendedName>
</protein>
<feature type="transmembrane region" description="Helical" evidence="8">
    <location>
        <begin position="527"/>
        <end position="550"/>
    </location>
</feature>
<evidence type="ECO:0000313" key="11">
    <source>
        <dbReference type="Proteomes" id="UP001236369"/>
    </source>
</evidence>
<evidence type="ECO:0000256" key="2">
    <source>
        <dbReference type="ARBA" id="ARBA00022676"/>
    </source>
</evidence>
<keyword evidence="4 8" id="KW-0812">Transmembrane</keyword>
<feature type="transmembrane region" description="Helical" evidence="8">
    <location>
        <begin position="482"/>
        <end position="515"/>
    </location>
</feature>
<evidence type="ECO:0000313" key="10">
    <source>
        <dbReference type="EMBL" id="MDQ0443077.1"/>
    </source>
</evidence>
<dbReference type="SUPFAM" id="SSF53448">
    <property type="entry name" value="Nucleotide-diphospho-sugar transferases"/>
    <property type="match status" value="1"/>
</dbReference>
<evidence type="ECO:0000256" key="7">
    <source>
        <dbReference type="SAM" id="MobiDB-lite"/>
    </source>
</evidence>
<sequence>MSYAATATGSCEHLPPEIAFLAAEGVDPRLLARAAAMAEQAGTDAATALLHGGLMAEETYYRALARALRTPFLDGKIPFGAGLRYPDCLMAGLALLAPGSAAAAVIAPRGAAVAELLLGADRAATPAITTPTRLREAVFANIPEAVAGHAAEALRLCSRGSAMQPPGHRLLLFALGVGAACCLAAAAPPVLGQAALLAVQAAVLALTVFRIAALAVPPTEVRAPPLLDAALPVYTILVPLYREGRVVGRLLRGLSALDYPAAKLDIKLLIEADDGETAACLAAIPLPARFEVVTIPPGMPRTKPRALNVALPLARGSLLVVYDAEDVPEPDQLRKAAAIFAAEPPVTACLQGRLVIDDHGDGLLPKLFAAEYAGLFDVLNPALAALDLPVPLGGTTMHLRTQVLRDLRGWDAWNVTEDADLGIRLALAGYRVGDLPSATYEETAKGWRRWLDQRTRWIKGFLQTSLVHGSHPIRTWTRLGSFGSLCLLALLPGAVVSALAYPVCFVAAAAAFLTGRMEPGPAFADNLGSGLAVTVFLAGLVALVGPAALGCRRRGWTDLWPVLPLLPFYFLLVSLAAVRAVDELIRAPYRWNKTEHGLSRSSRSGRLGGGGPQRKRLSGR</sequence>
<evidence type="ECO:0000259" key="9">
    <source>
        <dbReference type="Pfam" id="PF13632"/>
    </source>
</evidence>
<keyword evidence="5 8" id="KW-1133">Transmembrane helix</keyword>
<dbReference type="Pfam" id="PF13632">
    <property type="entry name" value="Glyco_trans_2_3"/>
    <property type="match status" value="1"/>
</dbReference>
<feature type="domain" description="Glycosyltransferase 2-like" evidence="9">
    <location>
        <begin position="320"/>
        <end position="511"/>
    </location>
</feature>
<name>A0ABU0HL80_9HYPH</name>
<keyword evidence="2" id="KW-0328">Glycosyltransferase</keyword>
<dbReference type="PANTHER" id="PTHR43867">
    <property type="entry name" value="CELLULOSE SYNTHASE CATALYTIC SUBUNIT A [UDP-FORMING]"/>
    <property type="match status" value="1"/>
</dbReference>
<comment type="caution">
    <text evidence="10">The sequence shown here is derived from an EMBL/GenBank/DDBJ whole genome shotgun (WGS) entry which is preliminary data.</text>
</comment>
<evidence type="ECO:0000256" key="6">
    <source>
        <dbReference type="ARBA" id="ARBA00023136"/>
    </source>
</evidence>
<comment type="subcellular location">
    <subcellularLocation>
        <location evidence="1">Membrane</location>
        <topology evidence="1">Multi-pass membrane protein</topology>
    </subcellularLocation>
</comment>
<dbReference type="RefSeq" id="WP_238249842.1">
    <property type="nucleotide sequence ID" value="NZ_BPQX01000034.1"/>
</dbReference>
<evidence type="ECO:0000256" key="3">
    <source>
        <dbReference type="ARBA" id="ARBA00022679"/>
    </source>
</evidence>
<dbReference type="InterPro" id="IPR029044">
    <property type="entry name" value="Nucleotide-diphossugar_trans"/>
</dbReference>